<name>A0ABR7RQM7_9PROT</name>
<dbReference type="RefSeq" id="WP_187786027.1">
    <property type="nucleotide sequence ID" value="NZ_JACTVA010000041.1"/>
</dbReference>
<keyword evidence="2" id="KW-1185">Reference proteome</keyword>
<reference evidence="1 2" key="1">
    <citation type="journal article" date="2013" name="Int. J. Syst. Evol. Microbiol.">
        <title>Roseomonas aerophila sp. nov., isolated from air.</title>
        <authorList>
            <person name="Kim S.J."/>
            <person name="Weon H.Y."/>
            <person name="Ahn J.H."/>
            <person name="Hong S.B."/>
            <person name="Seok S.J."/>
            <person name="Whang K.S."/>
            <person name="Kwon S.W."/>
        </authorList>
    </citation>
    <scope>NUCLEOTIDE SEQUENCE [LARGE SCALE GENOMIC DNA]</scope>
    <source>
        <strain evidence="1 2">NBRC 108923</strain>
    </source>
</reference>
<proteinExistence type="predicted"/>
<evidence type="ECO:0000313" key="1">
    <source>
        <dbReference type="EMBL" id="MBC9208877.1"/>
    </source>
</evidence>
<gene>
    <name evidence="1" type="ORF">IBL26_18670</name>
</gene>
<evidence type="ECO:0000313" key="2">
    <source>
        <dbReference type="Proteomes" id="UP000626026"/>
    </source>
</evidence>
<dbReference type="Proteomes" id="UP000626026">
    <property type="component" value="Unassembled WGS sequence"/>
</dbReference>
<protein>
    <submittedName>
        <fullName evidence="1">Uncharacterized protein</fullName>
    </submittedName>
</protein>
<dbReference type="EMBL" id="JACTVA010000041">
    <property type="protein sequence ID" value="MBC9208877.1"/>
    <property type="molecule type" value="Genomic_DNA"/>
</dbReference>
<accession>A0ABR7RQM7</accession>
<comment type="caution">
    <text evidence="1">The sequence shown here is derived from an EMBL/GenBank/DDBJ whole genome shotgun (WGS) entry which is preliminary data.</text>
</comment>
<organism evidence="1 2">
    <name type="scientific">Teichococcus aerophilus</name>
    <dbReference type="NCBI Taxonomy" id="1224513"/>
    <lineage>
        <taxon>Bacteria</taxon>
        <taxon>Pseudomonadati</taxon>
        <taxon>Pseudomonadota</taxon>
        <taxon>Alphaproteobacteria</taxon>
        <taxon>Acetobacterales</taxon>
        <taxon>Roseomonadaceae</taxon>
        <taxon>Roseomonas</taxon>
    </lineage>
</organism>
<sequence>MSAGSDFVAAVQALAAAVAATADDPADRIRLLAALARYRPDETTGEGTIGDAMATMQHAVAALCRRAALVEMARAVAASTPPSYDEAVALRDLVCGLLDAEILDAGGRDDAAVMALRALKTAVAADLTARAADLAALRDVVTGAPLPALVHVYRLYRDLGRGDELAAYAGTDDPIFLPPTFRALGR</sequence>